<accession>A0A6J3C6W6</accession>
<gene>
    <name evidence="5" type="primary">LOC113509849</name>
</gene>
<dbReference type="Proteomes" id="UP001652740">
    <property type="component" value="Unplaced"/>
</dbReference>
<keyword evidence="4" id="KW-1185">Reference proteome</keyword>
<protein>
    <submittedName>
        <fullName evidence="5">Uncharacterized protein LOC113509849</fullName>
    </submittedName>
</protein>
<dbReference type="GO" id="GO:0006508">
    <property type="term" value="P:proteolysis"/>
    <property type="evidence" value="ECO:0007669"/>
    <property type="project" value="InterPro"/>
</dbReference>
<dbReference type="Pfam" id="PF00089">
    <property type="entry name" value="Trypsin"/>
    <property type="match status" value="1"/>
</dbReference>
<evidence type="ECO:0000256" key="2">
    <source>
        <dbReference type="ARBA" id="ARBA00024195"/>
    </source>
</evidence>
<feature type="domain" description="Peptidase S1" evidence="3">
    <location>
        <begin position="24"/>
        <end position="270"/>
    </location>
</feature>
<dbReference type="InterPro" id="IPR009003">
    <property type="entry name" value="Peptidase_S1_PA"/>
</dbReference>
<evidence type="ECO:0000259" key="3">
    <source>
        <dbReference type="PROSITE" id="PS50240"/>
    </source>
</evidence>
<dbReference type="InterPro" id="IPR043504">
    <property type="entry name" value="Peptidase_S1_PA_chymotrypsin"/>
</dbReference>
<dbReference type="GO" id="GO:0004252">
    <property type="term" value="F:serine-type endopeptidase activity"/>
    <property type="evidence" value="ECO:0007669"/>
    <property type="project" value="InterPro"/>
</dbReference>
<evidence type="ECO:0000313" key="4">
    <source>
        <dbReference type="Proteomes" id="UP001652740"/>
    </source>
</evidence>
<dbReference type="InterPro" id="IPR051487">
    <property type="entry name" value="Ser/Thr_Proteases_Immune/Dev"/>
</dbReference>
<organism evidence="4 5">
    <name type="scientific">Galleria mellonella</name>
    <name type="common">Greater wax moth</name>
    <dbReference type="NCBI Taxonomy" id="7137"/>
    <lineage>
        <taxon>Eukaryota</taxon>
        <taxon>Metazoa</taxon>
        <taxon>Ecdysozoa</taxon>
        <taxon>Arthropoda</taxon>
        <taxon>Hexapoda</taxon>
        <taxon>Insecta</taxon>
        <taxon>Pterygota</taxon>
        <taxon>Neoptera</taxon>
        <taxon>Endopterygota</taxon>
        <taxon>Lepidoptera</taxon>
        <taxon>Glossata</taxon>
        <taxon>Ditrysia</taxon>
        <taxon>Pyraloidea</taxon>
        <taxon>Pyralidae</taxon>
        <taxon>Galleriinae</taxon>
        <taxon>Galleria</taxon>
    </lineage>
</organism>
<dbReference type="SUPFAM" id="SSF50494">
    <property type="entry name" value="Trypsin-like serine proteases"/>
    <property type="match status" value="1"/>
</dbReference>
<dbReference type="Gene3D" id="2.40.10.10">
    <property type="entry name" value="Trypsin-like serine proteases"/>
    <property type="match status" value="1"/>
</dbReference>
<dbReference type="AlphaFoldDB" id="A0A6J3C6W6"/>
<dbReference type="SMART" id="SM00020">
    <property type="entry name" value="Tryp_SPc"/>
    <property type="match status" value="1"/>
</dbReference>
<dbReference type="GeneID" id="113509849"/>
<proteinExistence type="inferred from homology"/>
<comment type="similarity">
    <text evidence="2">Belongs to the peptidase S1 family. CLIP subfamily.</text>
</comment>
<name>A0A6J3C6W6_GALME</name>
<dbReference type="KEGG" id="gmw:113509849"/>
<dbReference type="InParanoid" id="A0A6J3C6W6"/>
<reference evidence="5" key="1">
    <citation type="submission" date="2025-08" db="UniProtKB">
        <authorList>
            <consortium name="RefSeq"/>
        </authorList>
    </citation>
    <scope>IDENTIFICATION</scope>
    <source>
        <tissue evidence="5">Whole larvae</tissue>
    </source>
</reference>
<dbReference type="RefSeq" id="XP_031766739.2">
    <property type="nucleotide sequence ID" value="XM_031910879.2"/>
</dbReference>
<keyword evidence="1" id="KW-1015">Disulfide bond</keyword>
<dbReference type="InterPro" id="IPR001254">
    <property type="entry name" value="Trypsin_dom"/>
</dbReference>
<sequence>MFIVITLGDNITHKSSHIKLNVLVSNGNEVKLGELKHHVFIFKLYDKWRLLYRAYCSGSIITKDRVLTSAHCFYTNRKKFKHNLNSLKVVAGALHTNLKHSTYDDTQQWRRIDHVYSQKYYRFPAFNLAVLETNKPWIFNQFVDMIPYASKDYDFNGVCTATIVKATKSWSDSKYLFTEEFRIIPRKDCQRILLRSCRLYYCTDYDSNKLTYQSSETEGGGLVCHGTGDPEEKDEKRGILVGVTSFIHIRLPSLHSRIGLFHKWVTDGGAIKCIGSKRILIACLLIYLYYK</sequence>
<dbReference type="PROSITE" id="PS50240">
    <property type="entry name" value="TRYPSIN_DOM"/>
    <property type="match status" value="1"/>
</dbReference>
<dbReference type="PANTHER" id="PTHR24256">
    <property type="entry name" value="TRYPTASE-RELATED"/>
    <property type="match status" value="1"/>
</dbReference>
<evidence type="ECO:0000313" key="5">
    <source>
        <dbReference type="RefSeq" id="XP_031766739.2"/>
    </source>
</evidence>
<evidence type="ECO:0000256" key="1">
    <source>
        <dbReference type="ARBA" id="ARBA00023157"/>
    </source>
</evidence>